<dbReference type="Proteomes" id="UP000664417">
    <property type="component" value="Unassembled WGS sequence"/>
</dbReference>
<dbReference type="InterPro" id="IPR035906">
    <property type="entry name" value="MetI-like_sf"/>
</dbReference>
<sequence length="269" mass="30457">MKFLSMHAKFGPVTTALLSASLFVLCVAAYFTASHIRHQENPKDKIMPTIGKMWKGVENTAFKEDRKGEYRLWVDTWASAKRLGYSTLLLVLAVLLGLHMGLYPFFEAVFYRFILFFDKVPALALLPILFIIFGLGELSKVMLILLGVFPTIALDTYLRAKAVPREQIIKGRTLGAGSAKITYGVVLPQIMPDVLNTIRLNFKAMVLFLIAGESLAATAGLGYRIFVVRRYIAMEIIIPYVLWMSLLAFVADLLVRLWIKKRYAWYQAH</sequence>
<evidence type="ECO:0000256" key="4">
    <source>
        <dbReference type="ARBA" id="ARBA00022692"/>
    </source>
</evidence>
<dbReference type="PANTHER" id="PTHR30151">
    <property type="entry name" value="ALKANE SULFONATE ABC TRANSPORTER-RELATED, MEMBRANE SUBUNIT"/>
    <property type="match status" value="1"/>
</dbReference>
<evidence type="ECO:0000313" key="11">
    <source>
        <dbReference type="Proteomes" id="UP000664417"/>
    </source>
</evidence>
<dbReference type="PROSITE" id="PS50928">
    <property type="entry name" value="ABC_TM1"/>
    <property type="match status" value="1"/>
</dbReference>
<evidence type="ECO:0000313" key="9">
    <source>
        <dbReference type="EMBL" id="MBO1317262.1"/>
    </source>
</evidence>
<feature type="domain" description="ABC transmembrane type-1" evidence="8">
    <location>
        <begin position="79"/>
        <end position="259"/>
    </location>
</feature>
<dbReference type="AlphaFoldDB" id="A0A8J7Q376"/>
<dbReference type="SUPFAM" id="SSF161098">
    <property type="entry name" value="MetI-like"/>
    <property type="match status" value="1"/>
</dbReference>
<dbReference type="Pfam" id="PF00528">
    <property type="entry name" value="BPD_transp_1"/>
    <property type="match status" value="1"/>
</dbReference>
<keyword evidence="2 7" id="KW-0813">Transport</keyword>
<comment type="caution">
    <text evidence="9">The sequence shown here is derived from an EMBL/GenBank/DDBJ whole genome shotgun (WGS) entry which is preliminary data.</text>
</comment>
<dbReference type="EMBL" id="JAFREP010000006">
    <property type="protein sequence ID" value="MBO1318569.1"/>
    <property type="molecule type" value="Genomic_DNA"/>
</dbReference>
<keyword evidence="4 7" id="KW-0812">Transmembrane</keyword>
<name>A0A8J7Q376_9BACT</name>
<evidence type="ECO:0000313" key="10">
    <source>
        <dbReference type="EMBL" id="MBO1318569.1"/>
    </source>
</evidence>
<dbReference type="Gene3D" id="1.10.3720.10">
    <property type="entry name" value="MetI-like"/>
    <property type="match status" value="1"/>
</dbReference>
<evidence type="ECO:0000256" key="5">
    <source>
        <dbReference type="ARBA" id="ARBA00022989"/>
    </source>
</evidence>
<gene>
    <name evidence="9" type="ORF">J3U88_02235</name>
    <name evidence="10" type="ORF">J3U88_08875</name>
</gene>
<evidence type="ECO:0000256" key="6">
    <source>
        <dbReference type="ARBA" id="ARBA00023136"/>
    </source>
</evidence>
<evidence type="ECO:0000259" key="8">
    <source>
        <dbReference type="PROSITE" id="PS50928"/>
    </source>
</evidence>
<dbReference type="GO" id="GO:0055085">
    <property type="term" value="P:transmembrane transport"/>
    <property type="evidence" value="ECO:0007669"/>
    <property type="project" value="InterPro"/>
</dbReference>
<keyword evidence="5 7" id="KW-1133">Transmembrane helix</keyword>
<evidence type="ECO:0000256" key="3">
    <source>
        <dbReference type="ARBA" id="ARBA00022475"/>
    </source>
</evidence>
<keyword evidence="6 7" id="KW-0472">Membrane</keyword>
<proteinExistence type="inferred from homology"/>
<organism evidence="9 11">
    <name type="scientific">Acanthopleuribacter pedis</name>
    <dbReference type="NCBI Taxonomy" id="442870"/>
    <lineage>
        <taxon>Bacteria</taxon>
        <taxon>Pseudomonadati</taxon>
        <taxon>Acidobacteriota</taxon>
        <taxon>Holophagae</taxon>
        <taxon>Acanthopleuribacterales</taxon>
        <taxon>Acanthopleuribacteraceae</taxon>
        <taxon>Acanthopleuribacter</taxon>
    </lineage>
</organism>
<feature type="transmembrane region" description="Helical" evidence="7">
    <location>
        <begin position="237"/>
        <end position="259"/>
    </location>
</feature>
<protein>
    <submittedName>
        <fullName evidence="9">ABC transporter permease subunit</fullName>
    </submittedName>
</protein>
<dbReference type="EMBL" id="JAFREP010000002">
    <property type="protein sequence ID" value="MBO1317262.1"/>
    <property type="molecule type" value="Genomic_DNA"/>
</dbReference>
<dbReference type="InterPro" id="IPR000515">
    <property type="entry name" value="MetI-like"/>
</dbReference>
<dbReference type="RefSeq" id="WP_207856499.1">
    <property type="nucleotide sequence ID" value="NZ_JAFREP010000002.1"/>
</dbReference>
<reference evidence="9" key="1">
    <citation type="submission" date="2021-03" db="EMBL/GenBank/DDBJ databases">
        <authorList>
            <person name="Wang G."/>
        </authorList>
    </citation>
    <scope>NUCLEOTIDE SEQUENCE</scope>
    <source>
        <strain evidence="9">KCTC 12899</strain>
    </source>
</reference>
<comment type="similarity">
    <text evidence="7">Belongs to the binding-protein-dependent transport system permease family.</text>
</comment>
<feature type="transmembrane region" description="Helical" evidence="7">
    <location>
        <begin position="205"/>
        <end position="225"/>
    </location>
</feature>
<dbReference type="GO" id="GO:0005886">
    <property type="term" value="C:plasma membrane"/>
    <property type="evidence" value="ECO:0007669"/>
    <property type="project" value="UniProtKB-SubCell"/>
</dbReference>
<comment type="subcellular location">
    <subcellularLocation>
        <location evidence="1 7">Cell membrane</location>
        <topology evidence="1 7">Multi-pass membrane protein</topology>
    </subcellularLocation>
</comment>
<evidence type="ECO:0000256" key="2">
    <source>
        <dbReference type="ARBA" id="ARBA00022448"/>
    </source>
</evidence>
<accession>A0A8J7Q376</accession>
<evidence type="ECO:0000256" key="7">
    <source>
        <dbReference type="RuleBase" id="RU363032"/>
    </source>
</evidence>
<keyword evidence="11" id="KW-1185">Reference proteome</keyword>
<evidence type="ECO:0000256" key="1">
    <source>
        <dbReference type="ARBA" id="ARBA00004651"/>
    </source>
</evidence>
<dbReference type="CDD" id="cd06261">
    <property type="entry name" value="TM_PBP2"/>
    <property type="match status" value="1"/>
</dbReference>
<keyword evidence="3" id="KW-1003">Cell membrane</keyword>
<feature type="transmembrane region" description="Helical" evidence="7">
    <location>
        <begin position="83"/>
        <end position="106"/>
    </location>
</feature>
<dbReference type="PANTHER" id="PTHR30151:SF0">
    <property type="entry name" value="ABC TRANSPORTER PERMEASE PROTEIN MJ0413-RELATED"/>
    <property type="match status" value="1"/>
</dbReference>